<evidence type="ECO:0000313" key="2">
    <source>
        <dbReference type="EMBL" id="EPQ25692.1"/>
    </source>
</evidence>
<evidence type="ECO:0000313" key="3">
    <source>
        <dbReference type="Proteomes" id="UP000053664"/>
    </source>
</evidence>
<dbReference type="AlphaFoldDB" id="A0A061H0I3"/>
<gene>
    <name evidence="2" type="ORF">PFL1_06764</name>
</gene>
<dbReference type="RefSeq" id="XP_007882501.1">
    <property type="nucleotide sequence ID" value="XM_007884310.1"/>
</dbReference>
<feature type="compositionally biased region" description="Low complexity" evidence="1">
    <location>
        <begin position="142"/>
        <end position="155"/>
    </location>
</feature>
<feature type="region of interest" description="Disordered" evidence="1">
    <location>
        <begin position="629"/>
        <end position="679"/>
    </location>
</feature>
<feature type="compositionally biased region" description="Basic residues" evidence="1">
    <location>
        <begin position="168"/>
        <end position="177"/>
    </location>
</feature>
<name>A0A061H0I3_9BASI</name>
<feature type="compositionally biased region" description="Low complexity" evidence="1">
    <location>
        <begin position="653"/>
        <end position="673"/>
    </location>
</feature>
<dbReference type="eggNOG" id="ENOG502STTH">
    <property type="taxonomic scope" value="Eukaryota"/>
</dbReference>
<feature type="region of interest" description="Disordered" evidence="1">
    <location>
        <begin position="261"/>
        <end position="287"/>
    </location>
</feature>
<feature type="region of interest" description="Disordered" evidence="1">
    <location>
        <begin position="736"/>
        <end position="762"/>
    </location>
</feature>
<feature type="compositionally biased region" description="Low complexity" evidence="1">
    <location>
        <begin position="629"/>
        <end position="644"/>
    </location>
</feature>
<feature type="region of interest" description="Disordered" evidence="1">
    <location>
        <begin position="1095"/>
        <end position="1136"/>
    </location>
</feature>
<feature type="region of interest" description="Disordered" evidence="1">
    <location>
        <begin position="118"/>
        <end position="225"/>
    </location>
</feature>
<accession>A0A061H0I3</accession>
<dbReference type="EMBL" id="KE361652">
    <property type="protein sequence ID" value="EPQ25692.1"/>
    <property type="molecule type" value="Genomic_DNA"/>
</dbReference>
<evidence type="ECO:0000256" key="1">
    <source>
        <dbReference type="SAM" id="MobiDB-lite"/>
    </source>
</evidence>
<feature type="compositionally biased region" description="Polar residues" evidence="1">
    <location>
        <begin position="268"/>
        <end position="286"/>
    </location>
</feature>
<dbReference type="OrthoDB" id="2554293at2759"/>
<dbReference type="Proteomes" id="UP000053664">
    <property type="component" value="Unassembled WGS sequence"/>
</dbReference>
<proteinExistence type="predicted"/>
<dbReference type="GeneID" id="19320835"/>
<protein>
    <submittedName>
        <fullName evidence="2">Uncharacterized protein</fullName>
    </submittedName>
</protein>
<feature type="compositionally biased region" description="Polar residues" evidence="1">
    <location>
        <begin position="127"/>
        <end position="141"/>
    </location>
</feature>
<dbReference type="HOGENOM" id="CLU_278385_0_0_1"/>
<dbReference type="KEGG" id="pfp:PFL1_06764"/>
<feature type="region of interest" description="Disordered" evidence="1">
    <location>
        <begin position="532"/>
        <end position="551"/>
    </location>
</feature>
<reference evidence="2 3" key="1">
    <citation type="journal article" date="2013" name="Plant Cell">
        <title>The transition from a phytopathogenic smut ancestor to an anamorphic biocontrol agent deciphered by comparative whole-genome analysis.</title>
        <authorList>
            <person name="Lefebvre F."/>
            <person name="Joly D.L."/>
            <person name="Labbe C."/>
            <person name="Teichmann B."/>
            <person name="Linning R."/>
            <person name="Belzile F."/>
            <person name="Bakkeren G."/>
            <person name="Belanger R.R."/>
        </authorList>
    </citation>
    <scope>NUCLEOTIDE SEQUENCE [LARGE SCALE GENOMIC DNA]</scope>
    <source>
        <strain evidence="2 3">PF-1</strain>
    </source>
</reference>
<sequence length="1136" mass="123445">MQPRRILSSASNASRQLAPPLCAQLNPALAGPGPSRFPGCLESPASGRSVAGPPLAASPVAPSSARSPSLQARTARHLDFLYPPSISRRPASCGTALSSNLDGRRAVSQIRQHSSLSFYDASFPPTHRSQSAARSDSTASDQPANQEQQQEQQPNDVSRLTDETRTASPKRRTGKKKSSADSAQLVAHAGLDSSLSGHKTGVKVDLRPSEAAELQQSGSSDSMTEERLLPDVQAAMLAGDSSTAAKLLSASLIRIGWTPASDIKGRQNGENQRPGSGQVAQPTKPSATMDVRAVEAIASLCERLMVQLTARGVDRRPRPAPGSPNEAHRESALHLWEVLRHFRVPRTSASQLALIQWLLRDRQRLKAARVYATELRAWWNVYETSAAAGHRRPSQADPMSVALERSRPSGALLHAIQRDLARLEAVLASPAAPGPQISGRPVSIEYGEALLSLCQLLVSPPMTMLPPDNSAEIAWIISAACRYDRASQHLKPKAGSAADSAAAESVARKKIGKAIRGCMRSFIRQLASEDFDGVKGQPRPPKRNTVAGRAPPKLSMSSYNQLLFYCLKVLRSTELCHVVFAHLMASRDRDGLEPDHVTINTMLRQATINRLHGLANSILAVSARQARGAAQAPPAAPQAPRVASHGTPPDGVAAPAVPSSPRSAAPASSTSSSRRAENQTMLSSIDDAIRRADSYRLHALISLVASSGSFLRRHRGQPSYISIRDLVARVYPRLVERSRKSPKPPPAANAGATDTKQPQAHADWDAASLRPRIGRQSRFAIYEPHVLTAVLNLVAKAGKTGLALRIWRMIRHFSRQSQVTRRQVSEKPWMVPTEAATILFQTLAAEGRKSMKVFVPRGRARSFQRRRPPRYFGASPGSRQIYAVGWALDSSIPQAGRGAGSMLRCQAARLVAMHEYWRLLERWNLAAPLAKATAAQKCPGPVVLPSDGSVRVPDSRFYDALLDLFGRRAGMRGRTPTYRSRSDWIHRTRKAKAERDGKRQALRATVATETRADVAVAASGAKPAPLQPTSTSADLAATGVAPFRRLMNSRGRWTDRPPKAFLLVLLKHMRALGIEIPLAYRWLLEEGWQAPQGTVYDTSPSTDDETPRWGRFSAFRGPRTKTVGLPVQSRSSERKK</sequence>
<feature type="compositionally biased region" description="Low complexity" evidence="1">
    <location>
        <begin position="49"/>
        <end position="70"/>
    </location>
</feature>
<organism evidence="2 3">
    <name type="scientific">Pseudozyma flocculosa PF-1</name>
    <dbReference type="NCBI Taxonomy" id="1277687"/>
    <lineage>
        <taxon>Eukaryota</taxon>
        <taxon>Fungi</taxon>
        <taxon>Dikarya</taxon>
        <taxon>Basidiomycota</taxon>
        <taxon>Ustilaginomycotina</taxon>
        <taxon>Ustilaginomycetes</taxon>
        <taxon>Ustilaginales</taxon>
        <taxon>Ustilaginaceae</taxon>
        <taxon>Pseudozyma</taxon>
    </lineage>
</organism>
<feature type="region of interest" description="Disordered" evidence="1">
    <location>
        <begin position="33"/>
        <end position="72"/>
    </location>
</feature>